<dbReference type="Proteomes" id="UP000886998">
    <property type="component" value="Unassembled WGS sequence"/>
</dbReference>
<name>A0A8X6K2B7_9ARAC</name>
<dbReference type="OrthoDB" id="6141723at2759"/>
<proteinExistence type="predicted"/>
<sequence>MLMMTTVSMFTSNSGKFTELIASQVSQDEISENITIKERLTAQQQTLLWNEEKYLSNIPREANVPKGLLFDEHAEELFFQQFTWVILETSGKELELHQEL</sequence>
<evidence type="ECO:0000313" key="1">
    <source>
        <dbReference type="EMBL" id="GFS57305.1"/>
    </source>
</evidence>
<evidence type="ECO:0000313" key="2">
    <source>
        <dbReference type="Proteomes" id="UP000886998"/>
    </source>
</evidence>
<protein>
    <submittedName>
        <fullName evidence="1">Uncharacterized protein</fullName>
    </submittedName>
</protein>
<reference evidence="1" key="1">
    <citation type="submission" date="2020-08" db="EMBL/GenBank/DDBJ databases">
        <title>Multicomponent nature underlies the extraordinary mechanical properties of spider dragline silk.</title>
        <authorList>
            <person name="Kono N."/>
            <person name="Nakamura H."/>
            <person name="Mori M."/>
            <person name="Yoshida Y."/>
            <person name="Ohtoshi R."/>
            <person name="Malay A.D."/>
            <person name="Moran D.A.P."/>
            <person name="Tomita M."/>
            <person name="Numata K."/>
            <person name="Arakawa K."/>
        </authorList>
    </citation>
    <scope>NUCLEOTIDE SEQUENCE</scope>
</reference>
<comment type="caution">
    <text evidence="1">The sequence shown here is derived from an EMBL/GenBank/DDBJ whole genome shotgun (WGS) entry which is preliminary data.</text>
</comment>
<accession>A0A8X6K2B7</accession>
<organism evidence="1 2">
    <name type="scientific">Trichonephila inaurata madagascariensis</name>
    <dbReference type="NCBI Taxonomy" id="2747483"/>
    <lineage>
        <taxon>Eukaryota</taxon>
        <taxon>Metazoa</taxon>
        <taxon>Ecdysozoa</taxon>
        <taxon>Arthropoda</taxon>
        <taxon>Chelicerata</taxon>
        <taxon>Arachnida</taxon>
        <taxon>Araneae</taxon>
        <taxon>Araneomorphae</taxon>
        <taxon>Entelegynae</taxon>
        <taxon>Araneoidea</taxon>
        <taxon>Nephilidae</taxon>
        <taxon>Trichonephila</taxon>
        <taxon>Trichonephila inaurata</taxon>
    </lineage>
</organism>
<keyword evidence="2" id="KW-1185">Reference proteome</keyword>
<gene>
    <name evidence="1" type="ORF">TNIN_231461</name>
</gene>
<dbReference type="AlphaFoldDB" id="A0A8X6K2B7"/>
<dbReference type="EMBL" id="BMAV01027218">
    <property type="protein sequence ID" value="GFS57305.1"/>
    <property type="molecule type" value="Genomic_DNA"/>
</dbReference>